<dbReference type="InterPro" id="IPR041588">
    <property type="entry name" value="Integrase_H2C2"/>
</dbReference>
<dbReference type="PANTHER" id="PTHR47266">
    <property type="entry name" value="ENDONUCLEASE-RELATED"/>
    <property type="match status" value="1"/>
</dbReference>
<dbReference type="InterPro" id="IPR001584">
    <property type="entry name" value="Integrase_cat-core"/>
</dbReference>
<evidence type="ECO:0000313" key="3">
    <source>
        <dbReference type="Proteomes" id="UP001151760"/>
    </source>
</evidence>
<comment type="caution">
    <text evidence="2">The sequence shown here is derived from an EMBL/GenBank/DDBJ whole genome shotgun (WGS) entry which is preliminary data.</text>
</comment>
<gene>
    <name evidence="2" type="ORF">Tco_0859522</name>
</gene>
<keyword evidence="2" id="KW-0548">Nucleotidyltransferase</keyword>
<evidence type="ECO:0000313" key="2">
    <source>
        <dbReference type="EMBL" id="GJT12480.1"/>
    </source>
</evidence>
<sequence length="579" mass="66660">MLKRCEDTKLALNWEKSHFMVKEGIVLGHKISRKGIEVDKAKVDVISKLPHPTTVKGIRSFLGHAGFYRRFIKDFSKISRPMTHLLEKKHPIQFFENASIIDTKGAENYAADHLSRLENPYKNVFDPKEINETFPLETLNTVTSHDDQNIPWFADIANYHAGNFLIKGMSTQQKRKFFKDIKHYFWDDPYLFRTCADQIIRRCVFGQEALEILKACHEGPTGGHHSANITTQKVFDTGFFWPTIYKDAYELIKSCDACQRQGKISQRDEMPQNAIQVYEIFDVWGIDFMGPFPSSRGNKYILVAVDYLSKWVEAKALPTNDARVVVKFLKSLFSRFGAPRAIISDRGTHFCNDKFARVMSKYGVTHRLSTPYHPQTSGQVEVTNRGLKRILERTVGENRASWSDKLDDALWAFRTAYKTPIGCTPYKLVYGKACHLPVELEHKAYWALKHANFDLKTAGDHRKLQLNELSELRDQAYENSLIYKEKTKKLHDSKIKNRIFNVGDQVLLFNSRLKIFSGKLKSRWSGPFTITEVYPYGTAKLSHADGSNFKVNCHRLKHYYGGDTPPLVIPDLQTFPKDN</sequence>
<dbReference type="SUPFAM" id="SSF53098">
    <property type="entry name" value="Ribonuclease H-like"/>
    <property type="match status" value="1"/>
</dbReference>
<dbReference type="InterPro" id="IPR012337">
    <property type="entry name" value="RNaseH-like_sf"/>
</dbReference>
<dbReference type="Proteomes" id="UP001151760">
    <property type="component" value="Unassembled WGS sequence"/>
</dbReference>
<keyword evidence="2" id="KW-0695">RNA-directed DNA polymerase</keyword>
<dbReference type="EMBL" id="BQNB010013151">
    <property type="protein sequence ID" value="GJT12480.1"/>
    <property type="molecule type" value="Genomic_DNA"/>
</dbReference>
<dbReference type="InterPro" id="IPR036397">
    <property type="entry name" value="RNaseH_sf"/>
</dbReference>
<reference evidence="2" key="2">
    <citation type="submission" date="2022-01" db="EMBL/GenBank/DDBJ databases">
        <authorList>
            <person name="Yamashiro T."/>
            <person name="Shiraishi A."/>
            <person name="Satake H."/>
            <person name="Nakayama K."/>
        </authorList>
    </citation>
    <scope>NUCLEOTIDE SEQUENCE</scope>
</reference>
<dbReference type="Gene3D" id="3.30.420.10">
    <property type="entry name" value="Ribonuclease H-like superfamily/Ribonuclease H"/>
    <property type="match status" value="1"/>
</dbReference>
<dbReference type="InterPro" id="IPR043128">
    <property type="entry name" value="Rev_trsase/Diguanyl_cyclase"/>
</dbReference>
<dbReference type="PROSITE" id="PS50994">
    <property type="entry name" value="INTEGRASE"/>
    <property type="match status" value="1"/>
</dbReference>
<accession>A0ABQ5BC83</accession>
<keyword evidence="3" id="KW-1185">Reference proteome</keyword>
<dbReference type="Pfam" id="PF00665">
    <property type="entry name" value="rve"/>
    <property type="match status" value="1"/>
</dbReference>
<dbReference type="Pfam" id="PF17921">
    <property type="entry name" value="Integrase_H2C2"/>
    <property type="match status" value="1"/>
</dbReference>
<feature type="domain" description="Integrase catalytic" evidence="1">
    <location>
        <begin position="267"/>
        <end position="433"/>
    </location>
</feature>
<evidence type="ECO:0000259" key="1">
    <source>
        <dbReference type="PROSITE" id="PS50994"/>
    </source>
</evidence>
<dbReference type="InterPro" id="IPR052160">
    <property type="entry name" value="Gypsy_RT_Integrase-like"/>
</dbReference>
<name>A0ABQ5BC83_9ASTR</name>
<dbReference type="Gene3D" id="3.30.70.270">
    <property type="match status" value="2"/>
</dbReference>
<keyword evidence="2" id="KW-0808">Transferase</keyword>
<proteinExistence type="predicted"/>
<dbReference type="InterPro" id="IPR043502">
    <property type="entry name" value="DNA/RNA_pol_sf"/>
</dbReference>
<protein>
    <submittedName>
        <fullName evidence="2">Reverse transcriptase domain-containing protein</fullName>
    </submittedName>
</protein>
<dbReference type="GO" id="GO:0003964">
    <property type="term" value="F:RNA-directed DNA polymerase activity"/>
    <property type="evidence" value="ECO:0007669"/>
    <property type="project" value="UniProtKB-KW"/>
</dbReference>
<dbReference type="SUPFAM" id="SSF56672">
    <property type="entry name" value="DNA/RNA polymerases"/>
    <property type="match status" value="1"/>
</dbReference>
<organism evidence="2 3">
    <name type="scientific">Tanacetum coccineum</name>
    <dbReference type="NCBI Taxonomy" id="301880"/>
    <lineage>
        <taxon>Eukaryota</taxon>
        <taxon>Viridiplantae</taxon>
        <taxon>Streptophyta</taxon>
        <taxon>Embryophyta</taxon>
        <taxon>Tracheophyta</taxon>
        <taxon>Spermatophyta</taxon>
        <taxon>Magnoliopsida</taxon>
        <taxon>eudicotyledons</taxon>
        <taxon>Gunneridae</taxon>
        <taxon>Pentapetalae</taxon>
        <taxon>asterids</taxon>
        <taxon>campanulids</taxon>
        <taxon>Asterales</taxon>
        <taxon>Asteraceae</taxon>
        <taxon>Asteroideae</taxon>
        <taxon>Anthemideae</taxon>
        <taxon>Anthemidinae</taxon>
        <taxon>Tanacetum</taxon>
    </lineage>
</organism>
<reference evidence="2" key="1">
    <citation type="journal article" date="2022" name="Int. J. Mol. Sci.">
        <title>Draft Genome of Tanacetum Coccineum: Genomic Comparison of Closely Related Tanacetum-Family Plants.</title>
        <authorList>
            <person name="Yamashiro T."/>
            <person name="Shiraishi A."/>
            <person name="Nakayama K."/>
            <person name="Satake H."/>
        </authorList>
    </citation>
    <scope>NUCLEOTIDE SEQUENCE</scope>
</reference>